<evidence type="ECO:0000313" key="2">
    <source>
        <dbReference type="EMBL" id="QLI70587.1"/>
    </source>
</evidence>
<dbReference type="InterPro" id="IPR044053">
    <property type="entry name" value="AsaB-like"/>
</dbReference>
<name>A0A7D5Z6P8_9HYPO</name>
<dbReference type="AlphaFoldDB" id="A0A7D5Z6P8"/>
<gene>
    <name evidence="2" type="ORF">G6M90_00g080080</name>
</gene>
<dbReference type="KEGG" id="mbrn:26247680"/>
<sequence>MMDKITSNIYHLDRAKLYETEKPFNWSAELACLPGLPGSNHVFTSQTVNINNVRGCTPPSLDTQGFEFVKSTTSLKPEDFDNDNLIQTTFYSEIEKVLFEQLPDVTAVAFLGHQVRKRSTKFPREEGALVPAAQPQTMAHVDLTMQGGKDRLQVYFKDNPELEKRPWQMLNVWRVLKGPSNDWPLALCDYRSVDVEHDTVANDIVVAHGDGYIENSLLYFNEKHQWFYKSDMDVDDLIIFRQTDSSGAKPRAWHASFEHLSPSGISAMLRESVELRLVVWN</sequence>
<dbReference type="NCBIfam" id="NF041278">
    <property type="entry name" value="CmcJ_NvfI_EfuI"/>
    <property type="match status" value="1"/>
</dbReference>
<protein>
    <recommendedName>
        <fullName evidence="4">Aspirochlorine biosynthesis protein N</fullName>
    </recommendedName>
</protein>
<keyword evidence="3" id="KW-1185">Reference proteome</keyword>
<dbReference type="RefSeq" id="XP_014539516.2">
    <property type="nucleotide sequence ID" value="XM_014684030.2"/>
</dbReference>
<evidence type="ECO:0000256" key="1">
    <source>
        <dbReference type="ARBA" id="ARBA00023604"/>
    </source>
</evidence>
<dbReference type="OrthoDB" id="412788at2759"/>
<evidence type="ECO:0008006" key="4">
    <source>
        <dbReference type="Google" id="ProtNLM"/>
    </source>
</evidence>
<accession>A0A7D5Z6P8</accession>
<evidence type="ECO:0000313" key="3">
    <source>
        <dbReference type="Proteomes" id="UP000510686"/>
    </source>
</evidence>
<reference evidence="2 3" key="1">
    <citation type="submission" date="2020-07" db="EMBL/GenBank/DDBJ databases">
        <title>Telomere length de novo assembly of all 7 chromosomes of the fungus, Metarhizium brunneum, using a novel assembly pipeline.</title>
        <authorList>
            <person name="Saud z."/>
            <person name="Kortsinoglou A."/>
            <person name="Kouvelis V.N."/>
            <person name="Butt T.M."/>
        </authorList>
    </citation>
    <scope>NUCLEOTIDE SEQUENCE [LARGE SCALE GENOMIC DNA]</scope>
    <source>
        <strain evidence="2 3">4556</strain>
    </source>
</reference>
<organism evidence="2 3">
    <name type="scientific">Metarhizium brunneum</name>
    <dbReference type="NCBI Taxonomy" id="500148"/>
    <lineage>
        <taxon>Eukaryota</taxon>
        <taxon>Fungi</taxon>
        <taxon>Dikarya</taxon>
        <taxon>Ascomycota</taxon>
        <taxon>Pezizomycotina</taxon>
        <taxon>Sordariomycetes</taxon>
        <taxon>Hypocreomycetidae</taxon>
        <taxon>Hypocreales</taxon>
        <taxon>Clavicipitaceae</taxon>
        <taxon>Metarhizium</taxon>
    </lineage>
</organism>
<dbReference type="PANTHER" id="PTHR34598">
    <property type="entry name" value="BLL6449 PROTEIN"/>
    <property type="match status" value="1"/>
</dbReference>
<proteinExistence type="inferred from homology"/>
<comment type="similarity">
    <text evidence="1">Belongs to the asaB hydroxylase/desaturase family.</text>
</comment>
<dbReference type="PANTHER" id="PTHR34598:SF3">
    <property type="entry name" value="OXIDOREDUCTASE AN1597"/>
    <property type="match status" value="1"/>
</dbReference>
<dbReference type="GeneID" id="26247680"/>
<dbReference type="EMBL" id="CP058935">
    <property type="protein sequence ID" value="QLI70587.1"/>
    <property type="molecule type" value="Genomic_DNA"/>
</dbReference>
<dbReference type="GO" id="GO:0016491">
    <property type="term" value="F:oxidoreductase activity"/>
    <property type="evidence" value="ECO:0007669"/>
    <property type="project" value="InterPro"/>
</dbReference>
<dbReference type="Proteomes" id="UP000510686">
    <property type="component" value="Chromosome 4"/>
</dbReference>